<dbReference type="RefSeq" id="WP_042060734.1">
    <property type="nucleotide sequence ID" value="NZ_BAND01000103.1"/>
</dbReference>
<evidence type="ECO:0000256" key="10">
    <source>
        <dbReference type="ARBA" id="ARBA00052761"/>
    </source>
</evidence>
<evidence type="ECO:0000256" key="4">
    <source>
        <dbReference type="ARBA" id="ARBA00012945"/>
    </source>
</evidence>
<dbReference type="Gene3D" id="4.10.320.10">
    <property type="entry name" value="E3-binding domain"/>
    <property type="match status" value="1"/>
</dbReference>
<dbReference type="NCBIfam" id="TIGR01347">
    <property type="entry name" value="sucB"/>
    <property type="match status" value="1"/>
</dbReference>
<reference evidence="16" key="1">
    <citation type="journal article" date="2014" name="FEMS Microbiol. Lett.">
        <title>Draft Genomic DNA Sequence of the Facultatively Methylotrophic Bacterium Acidomonas methanolica type strain MB58.</title>
        <authorList>
            <person name="Higashiura N."/>
            <person name="Hadano H."/>
            <person name="Hirakawa H."/>
            <person name="Matsutani M."/>
            <person name="Takabe S."/>
            <person name="Matsushita K."/>
            <person name="Azuma Y."/>
        </authorList>
    </citation>
    <scope>NUCLEOTIDE SEQUENCE [LARGE SCALE GENOMIC DNA]</scope>
    <source>
        <strain evidence="16">MB58</strain>
    </source>
</reference>
<dbReference type="InterPro" id="IPR050537">
    <property type="entry name" value="2-oxoacid_dehydrogenase"/>
</dbReference>
<dbReference type="InterPro" id="IPR036625">
    <property type="entry name" value="E3-bd_dom_sf"/>
</dbReference>
<evidence type="ECO:0000256" key="2">
    <source>
        <dbReference type="ARBA" id="ARBA00005145"/>
    </source>
</evidence>
<evidence type="ECO:0000259" key="14">
    <source>
        <dbReference type="PROSITE" id="PS51826"/>
    </source>
</evidence>
<comment type="similarity">
    <text evidence="3 11">Belongs to the 2-oxoacid dehydrogenase family.</text>
</comment>
<dbReference type="OrthoDB" id="9805770at2"/>
<sequence>MSVEIKVPTLGESVVSAIVARWLKQPGDTVSADEPVVELETDKVSVEVGGPRDGVLGDHVVAEGAEVEVGALLATLEEAGAAPGKTPKAAAAPAPAKTAPAPAKPAPVTSAPAASGAPAFPAAAKMMKESGIAPGQIAAGSGKDGRVTKGDVMAFRDSPPPATPAAAPSAPPRQDDPREERVRMTRLRSTIAARLKEAQNTAAILTTFNEVDMSAAMAMRAEFKEVFEKRHGVKLGFMSIFARACVAALREFPAVNAEISGQDIIYRRYVNMGIAVGGPNGLVVPVVRDIQDMNFAEIEKAIGALGKKAREGALKLDDLSGGTFSVTNGGIYGSLMSTPILNPPQSGILGMHKIQDRPIAVNGKVEIRPMMYIALSYDHRIIDGKEAVSFLVRVKEGVEEPRRLLLDL</sequence>
<dbReference type="GO" id="GO:0005829">
    <property type="term" value="C:cytosol"/>
    <property type="evidence" value="ECO:0007669"/>
    <property type="project" value="TreeGrafter"/>
</dbReference>
<feature type="region of interest" description="Disordered" evidence="12">
    <location>
        <begin position="134"/>
        <end position="181"/>
    </location>
</feature>
<dbReference type="InterPro" id="IPR003016">
    <property type="entry name" value="2-oxoA_DH_lipoyl-BS"/>
</dbReference>
<evidence type="ECO:0000256" key="3">
    <source>
        <dbReference type="ARBA" id="ARBA00007317"/>
    </source>
</evidence>
<dbReference type="PANTHER" id="PTHR43416:SF5">
    <property type="entry name" value="DIHYDROLIPOYLLYSINE-RESIDUE SUCCINYLTRANSFERASE COMPONENT OF 2-OXOGLUTARATE DEHYDROGENASE COMPLEX, MITOCHONDRIAL"/>
    <property type="match status" value="1"/>
</dbReference>
<dbReference type="EMBL" id="BAND01000103">
    <property type="protein sequence ID" value="GAJ30111.1"/>
    <property type="molecule type" value="Genomic_DNA"/>
</dbReference>
<evidence type="ECO:0000313" key="16">
    <source>
        <dbReference type="Proteomes" id="UP000019760"/>
    </source>
</evidence>
<gene>
    <name evidence="15" type="ORF">Amme_104_019</name>
</gene>
<protein>
    <recommendedName>
        <fullName evidence="5 11">Dihydrolipoyllysine-residue succinyltransferase component of 2-oxoglutarate dehydrogenase complex</fullName>
        <ecNumber evidence="4 11">2.3.1.61</ecNumber>
    </recommendedName>
    <alternativeName>
        <fullName evidence="11">2-oxoglutarate dehydrogenase complex component E2</fullName>
    </alternativeName>
</protein>
<comment type="caution">
    <text evidence="15">The sequence shown here is derived from an EMBL/GenBank/DDBJ whole genome shotgun (WGS) entry which is preliminary data.</text>
</comment>
<dbReference type="GO" id="GO:0006099">
    <property type="term" value="P:tricarboxylic acid cycle"/>
    <property type="evidence" value="ECO:0007669"/>
    <property type="project" value="UniProtKB-UniRule"/>
</dbReference>
<dbReference type="Gene3D" id="2.40.50.100">
    <property type="match status" value="1"/>
</dbReference>
<dbReference type="NCBIfam" id="NF004309">
    <property type="entry name" value="PRK05704.1"/>
    <property type="match status" value="1"/>
</dbReference>
<dbReference type="SUPFAM" id="SSF47005">
    <property type="entry name" value="Peripheral subunit-binding domain of 2-oxo acid dehydrogenase complex"/>
    <property type="match status" value="1"/>
</dbReference>
<dbReference type="PROSITE" id="PS51826">
    <property type="entry name" value="PSBD"/>
    <property type="match status" value="1"/>
</dbReference>
<keyword evidence="9 11" id="KW-0012">Acyltransferase</keyword>
<dbReference type="InterPro" id="IPR023213">
    <property type="entry name" value="CAT-like_dom_sf"/>
</dbReference>
<dbReference type="UniPathway" id="UPA00868">
    <property type="reaction ID" value="UER00840"/>
</dbReference>
<evidence type="ECO:0000256" key="8">
    <source>
        <dbReference type="ARBA" id="ARBA00022823"/>
    </source>
</evidence>
<dbReference type="SUPFAM" id="SSF51230">
    <property type="entry name" value="Single hybrid motif"/>
    <property type="match status" value="1"/>
</dbReference>
<dbReference type="EC" id="2.3.1.61" evidence="4 11"/>
<dbReference type="InterPro" id="IPR006255">
    <property type="entry name" value="SucB"/>
</dbReference>
<name>A0A023D8I4_ACIMT</name>
<keyword evidence="7 11" id="KW-0808">Transferase</keyword>
<evidence type="ECO:0000313" key="15">
    <source>
        <dbReference type="EMBL" id="GAJ30111.1"/>
    </source>
</evidence>
<dbReference type="Pfam" id="PF02817">
    <property type="entry name" value="E3_binding"/>
    <property type="match status" value="1"/>
</dbReference>
<reference evidence="15 16" key="2">
    <citation type="journal article" date="2014" name="FEMS Microbiol. Lett.">
        <title>Draft genomic DNA sequence of the facultatively methylotrophic bacterium Acidomonas methanolica type strain MB58.</title>
        <authorList>
            <person name="Higashiura N."/>
            <person name="Hadano H."/>
            <person name="Hirakawa H."/>
            <person name="Matsutani M."/>
            <person name="Takabe S."/>
            <person name="Matsushita K."/>
            <person name="Azuma Y."/>
        </authorList>
    </citation>
    <scope>NUCLEOTIDE SEQUENCE [LARGE SCALE GENOMIC DNA]</scope>
    <source>
        <strain evidence="15 16">MB58</strain>
    </source>
</reference>
<proteinExistence type="inferred from homology"/>
<evidence type="ECO:0000256" key="12">
    <source>
        <dbReference type="SAM" id="MobiDB-lite"/>
    </source>
</evidence>
<dbReference type="SUPFAM" id="SSF52777">
    <property type="entry name" value="CoA-dependent acyltransferases"/>
    <property type="match status" value="1"/>
</dbReference>
<comment type="pathway">
    <text evidence="2 11">Amino-acid degradation; L-lysine degradation via saccharopine pathway; glutaryl-CoA from L-lysine: step 6/6.</text>
</comment>
<evidence type="ECO:0000256" key="5">
    <source>
        <dbReference type="ARBA" id="ARBA00019511"/>
    </source>
</evidence>
<dbReference type="GO" id="GO:0033512">
    <property type="term" value="P:L-lysine catabolic process to acetyl-CoA via saccharopine"/>
    <property type="evidence" value="ECO:0007669"/>
    <property type="project" value="UniProtKB-UniRule"/>
</dbReference>
<evidence type="ECO:0000256" key="7">
    <source>
        <dbReference type="ARBA" id="ARBA00022679"/>
    </source>
</evidence>
<evidence type="ECO:0000259" key="13">
    <source>
        <dbReference type="PROSITE" id="PS50968"/>
    </source>
</evidence>
<dbReference type="PROSITE" id="PS00189">
    <property type="entry name" value="LIPOYL"/>
    <property type="match status" value="1"/>
</dbReference>
<dbReference type="Pfam" id="PF00364">
    <property type="entry name" value="Biotin_lipoyl"/>
    <property type="match status" value="1"/>
</dbReference>
<organism evidence="15 16">
    <name type="scientific">Acidomonas methanolica NBRC 104435</name>
    <dbReference type="NCBI Taxonomy" id="1231351"/>
    <lineage>
        <taxon>Bacteria</taxon>
        <taxon>Pseudomonadati</taxon>
        <taxon>Pseudomonadota</taxon>
        <taxon>Alphaproteobacteria</taxon>
        <taxon>Acetobacterales</taxon>
        <taxon>Acetobacteraceae</taxon>
        <taxon>Acidomonas</taxon>
    </lineage>
</organism>
<dbReference type="GO" id="GO:0004149">
    <property type="term" value="F:dihydrolipoyllysine-residue succinyltransferase activity"/>
    <property type="evidence" value="ECO:0007669"/>
    <property type="project" value="UniProtKB-UniRule"/>
</dbReference>
<evidence type="ECO:0000256" key="9">
    <source>
        <dbReference type="ARBA" id="ARBA00023315"/>
    </source>
</evidence>
<evidence type="ECO:0000256" key="1">
    <source>
        <dbReference type="ARBA" id="ARBA00004052"/>
    </source>
</evidence>
<dbReference type="InterPro" id="IPR011053">
    <property type="entry name" value="Single_hybrid_motif"/>
</dbReference>
<dbReference type="InterPro" id="IPR000089">
    <property type="entry name" value="Biotin_lipoyl"/>
</dbReference>
<dbReference type="InterPro" id="IPR004167">
    <property type="entry name" value="PSBD"/>
</dbReference>
<dbReference type="Proteomes" id="UP000019760">
    <property type="component" value="Unassembled WGS sequence"/>
</dbReference>
<dbReference type="AlphaFoldDB" id="A0A023D8I4"/>
<comment type="cofactor">
    <cofactor evidence="11">
        <name>(R)-lipoate</name>
        <dbReference type="ChEBI" id="CHEBI:83088"/>
    </cofactor>
    <text evidence="11">Binds 1 lipoyl cofactor covalently.</text>
</comment>
<evidence type="ECO:0000256" key="11">
    <source>
        <dbReference type="RuleBase" id="RU361138"/>
    </source>
</evidence>
<dbReference type="InterPro" id="IPR001078">
    <property type="entry name" value="2-oxoacid_DH_actylTfrase"/>
</dbReference>
<keyword evidence="8 11" id="KW-0450">Lipoyl</keyword>
<dbReference type="Gene3D" id="3.30.559.10">
    <property type="entry name" value="Chloramphenicol acetyltransferase-like domain"/>
    <property type="match status" value="1"/>
</dbReference>
<feature type="domain" description="Peripheral subunit-binding (PSBD)" evidence="14">
    <location>
        <begin position="118"/>
        <end position="156"/>
    </location>
</feature>
<feature type="region of interest" description="Disordered" evidence="12">
    <location>
        <begin position="83"/>
        <end position="116"/>
    </location>
</feature>
<accession>A0A023D8I4</accession>
<dbReference type="CDD" id="cd06849">
    <property type="entry name" value="lipoyl_domain"/>
    <property type="match status" value="1"/>
</dbReference>
<dbReference type="PANTHER" id="PTHR43416">
    <property type="entry name" value="DIHYDROLIPOYLLYSINE-RESIDUE SUCCINYLTRANSFERASE COMPONENT OF 2-OXOGLUTARATE DEHYDROGENASE COMPLEX, MITOCHONDRIAL-RELATED"/>
    <property type="match status" value="1"/>
</dbReference>
<feature type="domain" description="Lipoyl-binding" evidence="13">
    <location>
        <begin position="2"/>
        <end position="77"/>
    </location>
</feature>
<dbReference type="PROSITE" id="PS50968">
    <property type="entry name" value="BIOTINYL_LIPOYL"/>
    <property type="match status" value="1"/>
</dbReference>
<evidence type="ECO:0000256" key="6">
    <source>
        <dbReference type="ARBA" id="ARBA00022532"/>
    </source>
</evidence>
<dbReference type="Pfam" id="PF00198">
    <property type="entry name" value="2-oxoacid_dh"/>
    <property type="match status" value="1"/>
</dbReference>
<keyword evidence="16" id="KW-1185">Reference proteome</keyword>
<comment type="function">
    <text evidence="1 11">E2 component of the 2-oxoglutarate dehydrogenase (OGDH) complex which catalyzes the second step in the conversion of 2-oxoglutarate to succinyl-CoA and CO(2).</text>
</comment>
<comment type="catalytic activity">
    <reaction evidence="10 11">
        <text>N(6)-[(R)-dihydrolipoyl]-L-lysyl-[protein] + succinyl-CoA = N(6)-[(R)-S(8)-succinyldihydrolipoyl]-L-lysyl-[protein] + CoA</text>
        <dbReference type="Rhea" id="RHEA:15213"/>
        <dbReference type="Rhea" id="RHEA-COMP:10475"/>
        <dbReference type="Rhea" id="RHEA-COMP:20092"/>
        <dbReference type="ChEBI" id="CHEBI:57287"/>
        <dbReference type="ChEBI" id="CHEBI:57292"/>
        <dbReference type="ChEBI" id="CHEBI:83100"/>
        <dbReference type="ChEBI" id="CHEBI:83120"/>
        <dbReference type="EC" id="2.3.1.61"/>
    </reaction>
</comment>
<keyword evidence="6 11" id="KW-0816">Tricarboxylic acid cycle</keyword>
<dbReference type="GO" id="GO:0045252">
    <property type="term" value="C:oxoglutarate dehydrogenase complex"/>
    <property type="evidence" value="ECO:0007669"/>
    <property type="project" value="UniProtKB-UniRule"/>
</dbReference>